<proteinExistence type="predicted"/>
<evidence type="ECO:0000313" key="2">
    <source>
        <dbReference type="Proteomes" id="UP000469558"/>
    </source>
</evidence>
<dbReference type="EMBL" id="QGMK01000308">
    <property type="protein sequence ID" value="TVY82515.1"/>
    <property type="molecule type" value="Genomic_DNA"/>
</dbReference>
<dbReference type="Gene3D" id="3.40.50.150">
    <property type="entry name" value="Vaccinia Virus protein VP39"/>
    <property type="match status" value="1"/>
</dbReference>
<gene>
    <name evidence="1" type="primary">LAE1_2</name>
    <name evidence="1" type="ORF">LSUE1_G003079</name>
</gene>
<dbReference type="Pfam" id="PF13489">
    <property type="entry name" value="Methyltransf_23"/>
    <property type="match status" value="1"/>
</dbReference>
<reference evidence="1 2" key="1">
    <citation type="submission" date="2018-05" db="EMBL/GenBank/DDBJ databases">
        <title>Genome sequencing and assembly of the regulated plant pathogen Lachnellula willkommii and related sister species for the development of diagnostic species identification markers.</title>
        <authorList>
            <person name="Giroux E."/>
            <person name="Bilodeau G."/>
        </authorList>
    </citation>
    <scope>NUCLEOTIDE SEQUENCE [LARGE SCALE GENOMIC DNA]</scope>
    <source>
        <strain evidence="1 2">CBS 268.59</strain>
    </source>
</reference>
<dbReference type="CDD" id="cd02440">
    <property type="entry name" value="AdoMet_MTases"/>
    <property type="match status" value="1"/>
</dbReference>
<protein>
    <submittedName>
        <fullName evidence="1">Secondary metabolism regulator</fullName>
    </submittedName>
</protein>
<dbReference type="GO" id="GO:0008168">
    <property type="term" value="F:methyltransferase activity"/>
    <property type="evidence" value="ECO:0007669"/>
    <property type="project" value="TreeGrafter"/>
</dbReference>
<evidence type="ECO:0000313" key="1">
    <source>
        <dbReference type="EMBL" id="TVY82515.1"/>
    </source>
</evidence>
<dbReference type="SUPFAM" id="SSF53335">
    <property type="entry name" value="S-adenosyl-L-methionine-dependent methyltransferases"/>
    <property type="match status" value="1"/>
</dbReference>
<keyword evidence="2" id="KW-1185">Reference proteome</keyword>
<organism evidence="1 2">
    <name type="scientific">Lachnellula suecica</name>
    <dbReference type="NCBI Taxonomy" id="602035"/>
    <lineage>
        <taxon>Eukaryota</taxon>
        <taxon>Fungi</taxon>
        <taxon>Dikarya</taxon>
        <taxon>Ascomycota</taxon>
        <taxon>Pezizomycotina</taxon>
        <taxon>Leotiomycetes</taxon>
        <taxon>Helotiales</taxon>
        <taxon>Lachnaceae</taxon>
        <taxon>Lachnellula</taxon>
    </lineage>
</organism>
<dbReference type="PANTHER" id="PTHR43591">
    <property type="entry name" value="METHYLTRANSFERASE"/>
    <property type="match status" value="1"/>
</dbReference>
<dbReference type="PANTHER" id="PTHR43591:SF31">
    <property type="entry name" value="LAEA-LIKE, PUTATIVE (AFU_ORTHOLOGUE AFUA_8G01930)-RELATED"/>
    <property type="match status" value="1"/>
</dbReference>
<dbReference type="OrthoDB" id="2013972at2759"/>
<dbReference type="InterPro" id="IPR029063">
    <property type="entry name" value="SAM-dependent_MTases_sf"/>
</dbReference>
<sequence>MSDYGEIEAESIHSFDGDSAYAGSSSGSLTETLSSSIARGIEENGRTYAAYGNEEYGLPIDEEELDRIDMSHAKYLMVLEKRLFLAPIGPQPQRVLDLGTGTGIWAVDMADAYPSAEVLGLDIAPVQPHWVPSNCRFEIDDIEQPWTFGEETFDFIHARDLLLSIRDWPKLVKQCYEYGFFPQVEGYGLCMTVDIQNQADTQSCSASTPNSTAMTTPRHLTQVFSLSAGKPSTPRECTSPYAYPSLPFLTRKRLGAPLDACIEYAAYMRKAGFEDVVEKRVKVPSSAWPKEKRLKLIGAFEMHNLVRGLSAMSLRMFSKAYGWSQEQVELFLVQTRKDVQNLRCKFLLDHICVGFMLTRVRSHLLRFIIQNSVIVYGRKPGTSAMDTQTA</sequence>
<comment type="caution">
    <text evidence="1">The sequence shown here is derived from an EMBL/GenBank/DDBJ whole genome shotgun (WGS) entry which is preliminary data.</text>
</comment>
<dbReference type="Proteomes" id="UP000469558">
    <property type="component" value="Unassembled WGS sequence"/>
</dbReference>
<name>A0A8T9C9X4_9HELO</name>
<accession>A0A8T9C9X4</accession>
<dbReference type="AlphaFoldDB" id="A0A8T9C9X4"/>